<accession>A0A6N2UFI7</accession>
<organism evidence="2">
    <name type="scientific">Bifidobacterium longum</name>
    <dbReference type="NCBI Taxonomy" id="216816"/>
    <lineage>
        <taxon>Bacteria</taxon>
        <taxon>Bacillati</taxon>
        <taxon>Actinomycetota</taxon>
        <taxon>Actinomycetes</taxon>
        <taxon>Bifidobacteriales</taxon>
        <taxon>Bifidobacteriaceae</taxon>
        <taxon>Bifidobacterium</taxon>
    </lineage>
</organism>
<gene>
    <name evidence="2" type="ORF">BLLFYP82_01934</name>
    <name evidence="1" type="ORF">RS890_00320</name>
</gene>
<reference evidence="1" key="2">
    <citation type="submission" date="2023-10" db="EMBL/GenBank/DDBJ databases">
        <title>Rapid discrimination of Bifidobacterium longum Subspecies based on MALDI-TOF MS and Machine Learning.</title>
        <authorList>
            <person name="Chen J."/>
        </authorList>
    </citation>
    <scope>NUCLEOTIDE SEQUENCE</scope>
    <source>
        <strain evidence="1">YGMCC0039</strain>
    </source>
</reference>
<dbReference type="AlphaFoldDB" id="A0A6N2UFI7"/>
<evidence type="ECO:0000313" key="1">
    <source>
        <dbReference type="EMBL" id="MDW3125598.1"/>
    </source>
</evidence>
<evidence type="ECO:0000313" key="2">
    <source>
        <dbReference type="EMBL" id="VYT16338.1"/>
    </source>
</evidence>
<dbReference type="EMBL" id="JAWLRA010000001">
    <property type="protein sequence ID" value="MDW3125598.1"/>
    <property type="molecule type" value="Genomic_DNA"/>
</dbReference>
<reference evidence="2" key="1">
    <citation type="submission" date="2019-11" db="EMBL/GenBank/DDBJ databases">
        <authorList>
            <person name="Feng L."/>
        </authorList>
    </citation>
    <scope>NUCLEOTIDE SEQUENCE</scope>
    <source>
        <strain evidence="2">BlongumLFYP82</strain>
    </source>
</reference>
<dbReference type="Proteomes" id="UP001277803">
    <property type="component" value="Unassembled WGS sequence"/>
</dbReference>
<name>A0A6N2UFI7_BIFLN</name>
<dbReference type="EMBL" id="CACRSV010000033">
    <property type="protein sequence ID" value="VYT16338.1"/>
    <property type="molecule type" value="Genomic_DNA"/>
</dbReference>
<protein>
    <submittedName>
        <fullName evidence="2">Uncharacterized protein</fullName>
    </submittedName>
</protein>
<proteinExistence type="predicted"/>
<sequence>MAVSMAGPEACSSVVLRPGSPSTLASCGLALDLGVVFVHAGLRFRRDGQGDRVHAIDDRPLGIKRADDADHGAGGFGGARRLGVGDFVADRIQNYAGMIAIFAHHRSQVVGVMVTERRRIIVAGFMYPPHVECLVHNQQTKLIAGIEKGLGQRIMGRANGVETLLFHDARAAIFGLRQGRRTENAVVVVHAAAVEQDALAVDSQALACIEGQRADTKTLGMGVEQGAVCVVQFGACGVECRRIWGPELGVGDGAGVVSSIVIRYS</sequence>